<protein>
    <submittedName>
        <fullName evidence="10">Aminopeptidase II. Metallo peptidase. MEROPS family M29</fullName>
    </submittedName>
</protein>
<sequence>MKSSIIDVITKYFIIVGCEIMNFNKNLRKYATLAVRTGINIQPGQTLVINSPVECLDFTRLAVEEAYKAGAKEVVVHWNDEITTKYKYLYSPLEIFETLPDWSRDSLIYYARLGAAFLSISASDPELLKGIDTKKIKANQKSRSIALSEFQTRLMSNKNVWSVVSIPTKAWSKKIFSELNDEDAVNRLWNEIFKIVRIDKEDPVAAWNEHKKNLKEKMNYLNNKNLKELHFKNSLGTDFHLELATDAIWVGGADYSEEGIEFIANMPTEEVFSMPKKTGVNGIVHSSKPLNYAGNIIDNFSITFKDGKVVDFTAENGYESLKSLIETDEGSHYLGEVALVPFDSPISNSNIIFFNTLYDENASCHLALGKAYSGCVKNGDNLSEEELANKGANDSLTHVDFMIGTSDLSITAIDFDGNNHHIFRDGNWAF</sequence>
<evidence type="ECO:0000256" key="4">
    <source>
        <dbReference type="ARBA" id="ARBA00008236"/>
    </source>
</evidence>
<dbReference type="InterPro" id="IPR052170">
    <property type="entry name" value="M29_Exopeptidase"/>
</dbReference>
<dbReference type="EMBL" id="FQZB01000012">
    <property type="protein sequence ID" value="SHJ98655.1"/>
    <property type="molecule type" value="Genomic_DNA"/>
</dbReference>
<comment type="cofactor">
    <cofactor evidence="2">
        <name>Mg(2+)</name>
        <dbReference type="ChEBI" id="CHEBI:18420"/>
    </cofactor>
</comment>
<gene>
    <name evidence="10" type="ORF">SAMN02745163_03001</name>
</gene>
<dbReference type="GO" id="GO:0008237">
    <property type="term" value="F:metallopeptidase activity"/>
    <property type="evidence" value="ECO:0007669"/>
    <property type="project" value="UniProtKB-KW"/>
</dbReference>
<dbReference type="AlphaFoldDB" id="A0A1M6NSL7"/>
<keyword evidence="11" id="KW-1185">Reference proteome</keyword>
<keyword evidence="8" id="KW-0378">Hydrolase</keyword>
<evidence type="ECO:0000256" key="7">
    <source>
        <dbReference type="ARBA" id="ARBA00022723"/>
    </source>
</evidence>
<keyword evidence="9" id="KW-0482">Metalloprotease</keyword>
<dbReference type="STRING" id="1121302.SAMN02745163_03001"/>
<evidence type="ECO:0000313" key="10">
    <source>
        <dbReference type="EMBL" id="SHJ98655.1"/>
    </source>
</evidence>
<organism evidence="10 11">
    <name type="scientific">Clostridium cavendishii DSM 21758</name>
    <dbReference type="NCBI Taxonomy" id="1121302"/>
    <lineage>
        <taxon>Bacteria</taxon>
        <taxon>Bacillati</taxon>
        <taxon>Bacillota</taxon>
        <taxon>Clostridia</taxon>
        <taxon>Eubacteriales</taxon>
        <taxon>Clostridiaceae</taxon>
        <taxon>Clostridium</taxon>
    </lineage>
</organism>
<evidence type="ECO:0000256" key="9">
    <source>
        <dbReference type="ARBA" id="ARBA00023049"/>
    </source>
</evidence>
<keyword evidence="5 10" id="KW-0031">Aminopeptidase</keyword>
<dbReference type="Pfam" id="PF02073">
    <property type="entry name" value="Peptidase_M29"/>
    <property type="match status" value="1"/>
</dbReference>
<evidence type="ECO:0000256" key="1">
    <source>
        <dbReference type="ARBA" id="ARBA00001941"/>
    </source>
</evidence>
<dbReference type="PRINTS" id="PR00919">
    <property type="entry name" value="THERMOPTASE"/>
</dbReference>
<dbReference type="Gene3D" id="3.40.1830.10">
    <property type="entry name" value="Thermophilic metalloprotease (M29)"/>
    <property type="match status" value="1"/>
</dbReference>
<comment type="cofactor">
    <cofactor evidence="3">
        <name>Zn(2+)</name>
        <dbReference type="ChEBI" id="CHEBI:29105"/>
    </cofactor>
</comment>
<evidence type="ECO:0000256" key="5">
    <source>
        <dbReference type="ARBA" id="ARBA00022438"/>
    </source>
</evidence>
<dbReference type="GO" id="GO:0006508">
    <property type="term" value="P:proteolysis"/>
    <property type="evidence" value="ECO:0007669"/>
    <property type="project" value="UniProtKB-KW"/>
</dbReference>
<evidence type="ECO:0000256" key="8">
    <source>
        <dbReference type="ARBA" id="ARBA00022801"/>
    </source>
</evidence>
<keyword evidence="6" id="KW-0645">Protease</keyword>
<proteinExistence type="inferred from homology"/>
<dbReference type="Proteomes" id="UP000184310">
    <property type="component" value="Unassembled WGS sequence"/>
</dbReference>
<comment type="similarity">
    <text evidence="4">Belongs to the peptidase M29 family.</text>
</comment>
<dbReference type="PANTHER" id="PTHR34448">
    <property type="entry name" value="AMINOPEPTIDASE"/>
    <property type="match status" value="1"/>
</dbReference>
<evidence type="ECO:0000256" key="6">
    <source>
        <dbReference type="ARBA" id="ARBA00022670"/>
    </source>
</evidence>
<comment type="cofactor">
    <cofactor evidence="1">
        <name>Co(2+)</name>
        <dbReference type="ChEBI" id="CHEBI:48828"/>
    </cofactor>
</comment>
<evidence type="ECO:0000256" key="2">
    <source>
        <dbReference type="ARBA" id="ARBA00001946"/>
    </source>
</evidence>
<reference evidence="10 11" key="1">
    <citation type="submission" date="2016-11" db="EMBL/GenBank/DDBJ databases">
        <authorList>
            <person name="Jaros S."/>
            <person name="Januszkiewicz K."/>
            <person name="Wedrychowicz H."/>
        </authorList>
    </citation>
    <scope>NUCLEOTIDE SEQUENCE [LARGE SCALE GENOMIC DNA]</scope>
    <source>
        <strain evidence="10 11">DSM 21758</strain>
    </source>
</reference>
<evidence type="ECO:0000313" key="11">
    <source>
        <dbReference type="Proteomes" id="UP000184310"/>
    </source>
</evidence>
<name>A0A1M6NSL7_9CLOT</name>
<keyword evidence="7" id="KW-0479">Metal-binding</keyword>
<dbReference type="PANTHER" id="PTHR34448:SF3">
    <property type="entry name" value="AMINOPEPTIDASE AMPS"/>
    <property type="match status" value="1"/>
</dbReference>
<evidence type="ECO:0000256" key="3">
    <source>
        <dbReference type="ARBA" id="ARBA00001947"/>
    </source>
</evidence>
<accession>A0A1M6NSL7</accession>
<dbReference type="GO" id="GO:0046872">
    <property type="term" value="F:metal ion binding"/>
    <property type="evidence" value="ECO:0007669"/>
    <property type="project" value="UniProtKB-KW"/>
</dbReference>
<dbReference type="InterPro" id="IPR000787">
    <property type="entry name" value="Peptidase_M29"/>
</dbReference>
<dbReference type="GO" id="GO:0004177">
    <property type="term" value="F:aminopeptidase activity"/>
    <property type="evidence" value="ECO:0007669"/>
    <property type="project" value="UniProtKB-KW"/>
</dbReference>
<dbReference type="InterPro" id="IPR035097">
    <property type="entry name" value="M29_N-terminal"/>
</dbReference>
<dbReference type="SUPFAM" id="SSF144052">
    <property type="entry name" value="Thermophilic metalloprotease-like"/>
    <property type="match status" value="1"/>
</dbReference>